<gene>
    <name evidence="2" type="ORF">OSB04_011852</name>
</gene>
<sequence>MDHVYLPQTHLLPSPPSAPQQLAGKATIEQESTPIVSKDTQSGAAATSRIIYRTPTPTSPHSENIKRLQGKTSSALTCCLLDKNNKLAQDISRH</sequence>
<dbReference type="Proteomes" id="UP001172457">
    <property type="component" value="Chromosome 3"/>
</dbReference>
<feature type="compositionally biased region" description="Polar residues" evidence="1">
    <location>
        <begin position="29"/>
        <end position="45"/>
    </location>
</feature>
<evidence type="ECO:0000313" key="3">
    <source>
        <dbReference type="Proteomes" id="UP001172457"/>
    </source>
</evidence>
<evidence type="ECO:0000256" key="1">
    <source>
        <dbReference type="SAM" id="MobiDB-lite"/>
    </source>
</evidence>
<dbReference type="AlphaFoldDB" id="A0AA38THT7"/>
<name>A0AA38THT7_9ASTR</name>
<comment type="caution">
    <text evidence="2">The sequence shown here is derived from an EMBL/GenBank/DDBJ whole genome shotgun (WGS) entry which is preliminary data.</text>
</comment>
<evidence type="ECO:0000313" key="2">
    <source>
        <dbReference type="EMBL" id="KAJ9557238.1"/>
    </source>
</evidence>
<reference evidence="2" key="1">
    <citation type="submission" date="2023-03" db="EMBL/GenBank/DDBJ databases">
        <title>Chromosome-scale reference genome and RAD-based genetic map of yellow starthistle (Centaurea solstitialis) reveal putative structural variation and QTLs associated with invader traits.</title>
        <authorList>
            <person name="Reatini B."/>
            <person name="Cang F.A."/>
            <person name="Jiang Q."/>
            <person name="Mckibben M.T.W."/>
            <person name="Barker M.S."/>
            <person name="Rieseberg L.H."/>
            <person name="Dlugosch K.M."/>
        </authorList>
    </citation>
    <scope>NUCLEOTIDE SEQUENCE</scope>
    <source>
        <strain evidence="2">CAN-66</strain>
        <tissue evidence="2">Leaf</tissue>
    </source>
</reference>
<feature type="region of interest" description="Disordered" evidence="1">
    <location>
        <begin position="1"/>
        <end position="69"/>
    </location>
</feature>
<organism evidence="2 3">
    <name type="scientific">Centaurea solstitialis</name>
    <name type="common">yellow star-thistle</name>
    <dbReference type="NCBI Taxonomy" id="347529"/>
    <lineage>
        <taxon>Eukaryota</taxon>
        <taxon>Viridiplantae</taxon>
        <taxon>Streptophyta</taxon>
        <taxon>Embryophyta</taxon>
        <taxon>Tracheophyta</taxon>
        <taxon>Spermatophyta</taxon>
        <taxon>Magnoliopsida</taxon>
        <taxon>eudicotyledons</taxon>
        <taxon>Gunneridae</taxon>
        <taxon>Pentapetalae</taxon>
        <taxon>asterids</taxon>
        <taxon>campanulids</taxon>
        <taxon>Asterales</taxon>
        <taxon>Asteraceae</taxon>
        <taxon>Carduoideae</taxon>
        <taxon>Cardueae</taxon>
        <taxon>Centaureinae</taxon>
        <taxon>Centaurea</taxon>
    </lineage>
</organism>
<dbReference type="EMBL" id="JARYMX010000003">
    <property type="protein sequence ID" value="KAJ9557238.1"/>
    <property type="molecule type" value="Genomic_DNA"/>
</dbReference>
<protein>
    <submittedName>
        <fullName evidence="2">Uncharacterized protein</fullName>
    </submittedName>
</protein>
<proteinExistence type="predicted"/>
<keyword evidence="3" id="KW-1185">Reference proteome</keyword>
<accession>A0AA38THT7</accession>